<dbReference type="InterPro" id="IPR006675">
    <property type="entry name" value="HDIG_dom"/>
</dbReference>
<dbReference type="SUPFAM" id="SSF109604">
    <property type="entry name" value="HD-domain/PDEase-like"/>
    <property type="match status" value="1"/>
</dbReference>
<dbReference type="Gene3D" id="1.10.3210.10">
    <property type="entry name" value="Hypothetical protein af1432"/>
    <property type="match status" value="1"/>
</dbReference>
<feature type="region of interest" description="Disordered" evidence="1">
    <location>
        <begin position="122"/>
        <end position="149"/>
    </location>
</feature>
<dbReference type="KEGG" id="hdi:HDIA_3481"/>
<proteinExistence type="predicted"/>
<dbReference type="EC" id="3.1.4.52" evidence="3"/>
<evidence type="ECO:0000259" key="2">
    <source>
        <dbReference type="PROSITE" id="PS51832"/>
    </source>
</evidence>
<dbReference type="InterPro" id="IPR037522">
    <property type="entry name" value="HD_GYP_dom"/>
</dbReference>
<dbReference type="AlphaFoldDB" id="A0A2C9D9N1"/>
<evidence type="ECO:0000256" key="1">
    <source>
        <dbReference type="SAM" id="MobiDB-lite"/>
    </source>
</evidence>
<evidence type="ECO:0000313" key="4">
    <source>
        <dbReference type="Proteomes" id="UP000223606"/>
    </source>
</evidence>
<keyword evidence="4" id="KW-1185">Reference proteome</keyword>
<dbReference type="Pfam" id="PF13487">
    <property type="entry name" value="HD_5"/>
    <property type="match status" value="1"/>
</dbReference>
<dbReference type="PROSITE" id="PS51832">
    <property type="entry name" value="HD_GYP"/>
    <property type="match status" value="1"/>
</dbReference>
<feature type="compositionally biased region" description="Polar residues" evidence="1">
    <location>
        <begin position="135"/>
        <end position="144"/>
    </location>
</feature>
<sequence length="385" mass="41724">MSLNTSKIDRITAILDTGPDPALMPIGRRIRTKVCDINNLDIPERSGGIYLIDIDLRDPRKVGRLREALYPRAADDVYIFAAGSRDHPSRVQAMNLGANHVINKPMDAVQIAKTLVSLCEMAPDGKSRPRGQRSPVLTTPTTGDRSPGSPYALAAEATAAAIPSVTAASEAIDDIFWAMQENFIPDMGLVTDASVTVLKALTTVPVDDWLTNVRIHHEGTYQHCLLATGVAAAFGKTGKIPVALRKQLAVAALLHDVGKSAVPRRILEKRNILTDGEMEIVRRHPVDGYEFLRKTTSIPDAILTAVRDHHELLDGSGYPAGRTAGDISPLTRVLTVCDIYAALTERRAYKPALPKETALKILHDMVERGKIDASALATLETSLKG</sequence>
<evidence type="ECO:0000313" key="3">
    <source>
        <dbReference type="EMBL" id="SON57022.1"/>
    </source>
</evidence>
<gene>
    <name evidence="3" type="primary">rpfG_6</name>
    <name evidence="3" type="ORF">HDIA_3481</name>
</gene>
<keyword evidence="3" id="KW-0378">Hydrolase</keyword>
<dbReference type="SMART" id="SM00471">
    <property type="entry name" value="HDc"/>
    <property type="match status" value="1"/>
</dbReference>
<name>A0A2C9D9N1_9HYPH</name>
<organism evidence="3 4">
    <name type="scientific">Hartmannibacter diazotrophicus</name>
    <dbReference type="NCBI Taxonomy" id="1482074"/>
    <lineage>
        <taxon>Bacteria</taxon>
        <taxon>Pseudomonadati</taxon>
        <taxon>Pseudomonadota</taxon>
        <taxon>Alphaproteobacteria</taxon>
        <taxon>Hyphomicrobiales</taxon>
        <taxon>Pleomorphomonadaceae</taxon>
        <taxon>Hartmannibacter</taxon>
    </lineage>
</organism>
<dbReference type="OrthoDB" id="9802066at2"/>
<accession>A0A2C9D9N1</accession>
<dbReference type="CDD" id="cd00077">
    <property type="entry name" value="HDc"/>
    <property type="match status" value="1"/>
</dbReference>
<dbReference type="PANTHER" id="PTHR43155:SF2">
    <property type="entry name" value="CYCLIC DI-GMP PHOSPHODIESTERASE PA4108"/>
    <property type="match status" value="1"/>
</dbReference>
<feature type="domain" description="HD-GYP" evidence="2">
    <location>
        <begin position="198"/>
        <end position="385"/>
    </location>
</feature>
<dbReference type="NCBIfam" id="TIGR00277">
    <property type="entry name" value="HDIG"/>
    <property type="match status" value="1"/>
</dbReference>
<protein>
    <submittedName>
        <fullName evidence="3">Cyclic di-GMP phosphodiesterase response regulator RpfG</fullName>
        <ecNumber evidence="3">3.1.4.52</ecNumber>
    </submittedName>
</protein>
<dbReference type="EMBL" id="LT960614">
    <property type="protein sequence ID" value="SON57022.1"/>
    <property type="molecule type" value="Genomic_DNA"/>
</dbReference>
<dbReference type="Proteomes" id="UP000223606">
    <property type="component" value="Chromosome 1"/>
</dbReference>
<dbReference type="PANTHER" id="PTHR43155">
    <property type="entry name" value="CYCLIC DI-GMP PHOSPHODIESTERASE PA4108-RELATED"/>
    <property type="match status" value="1"/>
</dbReference>
<dbReference type="InterPro" id="IPR003607">
    <property type="entry name" value="HD/PDEase_dom"/>
</dbReference>
<dbReference type="GO" id="GO:0071111">
    <property type="term" value="F:cyclic-guanylate-specific phosphodiesterase activity"/>
    <property type="evidence" value="ECO:0007669"/>
    <property type="project" value="UniProtKB-EC"/>
</dbReference>
<reference evidence="4" key="1">
    <citation type="submission" date="2017-09" db="EMBL/GenBank/DDBJ databases">
        <title>Genome sequence of Nannocystis excedens DSM 71.</title>
        <authorList>
            <person name="Blom J."/>
        </authorList>
    </citation>
    <scope>NUCLEOTIDE SEQUENCE [LARGE SCALE GENOMIC DNA]</scope>
    <source>
        <strain evidence="4">type strain: E19</strain>
    </source>
</reference>
<dbReference type="RefSeq" id="WP_157775711.1">
    <property type="nucleotide sequence ID" value="NZ_LT960614.1"/>
</dbReference>